<gene>
    <name evidence="1" type="ORF">HMPREF9960_1494</name>
</gene>
<dbReference type="AlphaFoldDB" id="A0AAV3EDA7"/>
<proteinExistence type="predicted"/>
<name>A0AAV3EDA7_STRCR</name>
<evidence type="ECO:0000313" key="1">
    <source>
        <dbReference type="EMBL" id="EGU66757.1"/>
    </source>
</evidence>
<sequence>MSYILSDFSKVFKMTKQKRQPQRLPFQEIIMKKKSLGVLSNKVRRSSFDSLSIKEEA</sequence>
<dbReference type="EMBL" id="AFUE01000008">
    <property type="protein sequence ID" value="EGU66757.1"/>
    <property type="molecule type" value="Genomic_DNA"/>
</dbReference>
<dbReference type="Proteomes" id="UP000004274">
    <property type="component" value="Unassembled WGS sequence"/>
</dbReference>
<reference evidence="1 2" key="1">
    <citation type="submission" date="2011-05" db="EMBL/GenBank/DDBJ databases">
        <authorList>
            <person name="Durkin A.S."/>
            <person name="McCorrison J."/>
            <person name="Torralba M."/>
            <person name="Gillis M."/>
            <person name="Methe B."/>
            <person name="Sutton G."/>
            <person name="Nelson K.E."/>
        </authorList>
    </citation>
    <scope>NUCLEOTIDE SEQUENCE [LARGE SCALE GENOMIC DNA]</scope>
    <source>
        <strain evidence="1 2">ATCC 51100</strain>
    </source>
</reference>
<protein>
    <submittedName>
        <fullName evidence="1">Uncharacterized protein</fullName>
    </submittedName>
</protein>
<accession>A0AAV3EDA7</accession>
<organism evidence="1 2">
    <name type="scientific">Streptococcus cristatus ATCC 51100</name>
    <dbReference type="NCBI Taxonomy" id="889201"/>
    <lineage>
        <taxon>Bacteria</taxon>
        <taxon>Bacillati</taxon>
        <taxon>Bacillota</taxon>
        <taxon>Bacilli</taxon>
        <taxon>Lactobacillales</taxon>
        <taxon>Streptococcaceae</taxon>
        <taxon>Streptococcus</taxon>
    </lineage>
</organism>
<comment type="caution">
    <text evidence="1">The sequence shown here is derived from an EMBL/GenBank/DDBJ whole genome shotgun (WGS) entry which is preliminary data.</text>
</comment>
<evidence type="ECO:0000313" key="2">
    <source>
        <dbReference type="Proteomes" id="UP000004274"/>
    </source>
</evidence>